<gene>
    <name evidence="2" type="ORF">L798_05228</name>
</gene>
<keyword evidence="1" id="KW-1133">Transmembrane helix</keyword>
<keyword evidence="3" id="KW-1185">Reference proteome</keyword>
<evidence type="ECO:0000313" key="3">
    <source>
        <dbReference type="Proteomes" id="UP000027135"/>
    </source>
</evidence>
<keyword evidence="1" id="KW-0812">Transmembrane</keyword>
<dbReference type="Proteomes" id="UP000027135">
    <property type="component" value="Unassembled WGS sequence"/>
</dbReference>
<dbReference type="InParanoid" id="A0A067RKG8"/>
<protein>
    <submittedName>
        <fullName evidence="2">Uncharacterized protein</fullName>
    </submittedName>
</protein>
<evidence type="ECO:0000256" key="1">
    <source>
        <dbReference type="SAM" id="Phobius"/>
    </source>
</evidence>
<sequence length="100" mass="10847">MLHIVVSTALMALPVIIALKLKFFMMLSVGIAALSLVSGKAFILSMVSFVLAIVAVLKKSSHKGYSISRVDDLSSYPPYAGRKGFEEVYSGGRGHTDYFM</sequence>
<reference evidence="2 3" key="1">
    <citation type="journal article" date="2014" name="Nat. Commun.">
        <title>Molecular traces of alternative social organization in a termite genome.</title>
        <authorList>
            <person name="Terrapon N."/>
            <person name="Li C."/>
            <person name="Robertson H.M."/>
            <person name="Ji L."/>
            <person name="Meng X."/>
            <person name="Booth W."/>
            <person name="Chen Z."/>
            <person name="Childers C.P."/>
            <person name="Glastad K.M."/>
            <person name="Gokhale K."/>
            <person name="Gowin J."/>
            <person name="Gronenberg W."/>
            <person name="Hermansen R.A."/>
            <person name="Hu H."/>
            <person name="Hunt B.G."/>
            <person name="Huylmans A.K."/>
            <person name="Khalil S.M."/>
            <person name="Mitchell R.D."/>
            <person name="Munoz-Torres M.C."/>
            <person name="Mustard J.A."/>
            <person name="Pan H."/>
            <person name="Reese J.T."/>
            <person name="Scharf M.E."/>
            <person name="Sun F."/>
            <person name="Vogel H."/>
            <person name="Xiao J."/>
            <person name="Yang W."/>
            <person name="Yang Z."/>
            <person name="Yang Z."/>
            <person name="Zhou J."/>
            <person name="Zhu J."/>
            <person name="Brent C.S."/>
            <person name="Elsik C.G."/>
            <person name="Goodisman M.A."/>
            <person name="Liberles D.A."/>
            <person name="Roe R.M."/>
            <person name="Vargo E.L."/>
            <person name="Vilcinskas A."/>
            <person name="Wang J."/>
            <person name="Bornberg-Bauer E."/>
            <person name="Korb J."/>
            <person name="Zhang G."/>
            <person name="Liebig J."/>
        </authorList>
    </citation>
    <scope>NUCLEOTIDE SEQUENCE [LARGE SCALE GENOMIC DNA]</scope>
    <source>
        <tissue evidence="2">Whole organism</tissue>
    </source>
</reference>
<dbReference type="AlphaFoldDB" id="A0A067RKG8"/>
<dbReference type="EMBL" id="KK852623">
    <property type="protein sequence ID" value="KDR19950.1"/>
    <property type="molecule type" value="Genomic_DNA"/>
</dbReference>
<name>A0A067RKG8_ZOONE</name>
<feature type="transmembrane region" description="Helical" evidence="1">
    <location>
        <begin position="28"/>
        <end position="57"/>
    </location>
</feature>
<organism evidence="2 3">
    <name type="scientific">Zootermopsis nevadensis</name>
    <name type="common">Dampwood termite</name>
    <dbReference type="NCBI Taxonomy" id="136037"/>
    <lineage>
        <taxon>Eukaryota</taxon>
        <taxon>Metazoa</taxon>
        <taxon>Ecdysozoa</taxon>
        <taxon>Arthropoda</taxon>
        <taxon>Hexapoda</taxon>
        <taxon>Insecta</taxon>
        <taxon>Pterygota</taxon>
        <taxon>Neoptera</taxon>
        <taxon>Polyneoptera</taxon>
        <taxon>Dictyoptera</taxon>
        <taxon>Blattodea</taxon>
        <taxon>Blattoidea</taxon>
        <taxon>Termitoidae</taxon>
        <taxon>Termopsidae</taxon>
        <taxon>Zootermopsis</taxon>
    </lineage>
</organism>
<keyword evidence="1" id="KW-0472">Membrane</keyword>
<evidence type="ECO:0000313" key="2">
    <source>
        <dbReference type="EMBL" id="KDR19950.1"/>
    </source>
</evidence>
<accession>A0A067RKG8</accession>
<proteinExistence type="predicted"/>